<comment type="subcellular location">
    <subcellularLocation>
        <location evidence="1 8">Cell outer membrane</location>
        <topology evidence="1 8">Multi-pass membrane protein</topology>
    </subcellularLocation>
</comment>
<keyword evidence="12" id="KW-0675">Receptor</keyword>
<comment type="similarity">
    <text evidence="8 9">Belongs to the TonB-dependent receptor family.</text>
</comment>
<dbReference type="GO" id="GO:0009279">
    <property type="term" value="C:cell outer membrane"/>
    <property type="evidence" value="ECO:0007669"/>
    <property type="project" value="UniProtKB-SubCell"/>
</dbReference>
<evidence type="ECO:0000313" key="13">
    <source>
        <dbReference type="Proteomes" id="UP000642829"/>
    </source>
</evidence>
<evidence type="ECO:0000256" key="3">
    <source>
        <dbReference type="ARBA" id="ARBA00022452"/>
    </source>
</evidence>
<keyword evidence="6 8" id="KW-0472">Membrane</keyword>
<evidence type="ECO:0000259" key="10">
    <source>
        <dbReference type="Pfam" id="PF00593"/>
    </source>
</evidence>
<dbReference type="AlphaFoldDB" id="A0A8J3DBB0"/>
<protein>
    <submittedName>
        <fullName evidence="12">TonB-dependent receptor</fullName>
    </submittedName>
</protein>
<keyword evidence="13" id="KW-1185">Reference proteome</keyword>
<gene>
    <name evidence="12" type="primary">btuB</name>
    <name evidence="12" type="ORF">GCM10007047_13070</name>
</gene>
<keyword evidence="3 8" id="KW-1134">Transmembrane beta strand</keyword>
<evidence type="ECO:0000313" key="12">
    <source>
        <dbReference type="EMBL" id="GHB98371.1"/>
    </source>
</evidence>
<keyword evidence="5 9" id="KW-0798">TonB box</keyword>
<dbReference type="SUPFAM" id="SSF56935">
    <property type="entry name" value="Porins"/>
    <property type="match status" value="1"/>
</dbReference>
<dbReference type="InterPro" id="IPR036942">
    <property type="entry name" value="Beta-barrel_TonB_sf"/>
</dbReference>
<dbReference type="Gene3D" id="2.170.130.10">
    <property type="entry name" value="TonB-dependent receptor, plug domain"/>
    <property type="match status" value="1"/>
</dbReference>
<dbReference type="InterPro" id="IPR039426">
    <property type="entry name" value="TonB-dep_rcpt-like"/>
</dbReference>
<accession>A0A8J3DBB0</accession>
<evidence type="ECO:0000259" key="11">
    <source>
        <dbReference type="Pfam" id="PF07715"/>
    </source>
</evidence>
<dbReference type="Pfam" id="PF00593">
    <property type="entry name" value="TonB_dep_Rec_b-barrel"/>
    <property type="match status" value="1"/>
</dbReference>
<evidence type="ECO:0000256" key="5">
    <source>
        <dbReference type="ARBA" id="ARBA00023077"/>
    </source>
</evidence>
<dbReference type="InterPro" id="IPR000531">
    <property type="entry name" value="Beta-barrel_TonB"/>
</dbReference>
<keyword evidence="7 8" id="KW-0998">Cell outer membrane</keyword>
<evidence type="ECO:0000256" key="1">
    <source>
        <dbReference type="ARBA" id="ARBA00004571"/>
    </source>
</evidence>
<dbReference type="InterPro" id="IPR012910">
    <property type="entry name" value="Plug_dom"/>
</dbReference>
<evidence type="ECO:0000256" key="6">
    <source>
        <dbReference type="ARBA" id="ARBA00023136"/>
    </source>
</evidence>
<proteinExistence type="inferred from homology"/>
<keyword evidence="4 8" id="KW-0812">Transmembrane</keyword>
<evidence type="ECO:0000256" key="9">
    <source>
        <dbReference type="RuleBase" id="RU003357"/>
    </source>
</evidence>
<reference evidence="12" key="2">
    <citation type="submission" date="2020-09" db="EMBL/GenBank/DDBJ databases">
        <authorList>
            <person name="Sun Q."/>
            <person name="Kim S."/>
        </authorList>
    </citation>
    <scope>NUCLEOTIDE SEQUENCE</scope>
    <source>
        <strain evidence="12">KCTC 12870</strain>
    </source>
</reference>
<dbReference type="InterPro" id="IPR037066">
    <property type="entry name" value="Plug_dom_sf"/>
</dbReference>
<reference evidence="12" key="1">
    <citation type="journal article" date="2014" name="Int. J. Syst. Evol. Microbiol.">
        <title>Complete genome sequence of Corynebacterium casei LMG S-19264T (=DSM 44701T), isolated from a smear-ripened cheese.</title>
        <authorList>
            <consortium name="US DOE Joint Genome Institute (JGI-PGF)"/>
            <person name="Walter F."/>
            <person name="Albersmeier A."/>
            <person name="Kalinowski J."/>
            <person name="Ruckert C."/>
        </authorList>
    </citation>
    <scope>NUCLEOTIDE SEQUENCE</scope>
    <source>
        <strain evidence="12">KCTC 12870</strain>
    </source>
</reference>
<dbReference type="PANTHER" id="PTHR47234:SF2">
    <property type="entry name" value="TONB-DEPENDENT RECEPTOR"/>
    <property type="match status" value="1"/>
</dbReference>
<dbReference type="Proteomes" id="UP000642829">
    <property type="component" value="Unassembled WGS sequence"/>
</dbReference>
<evidence type="ECO:0000256" key="8">
    <source>
        <dbReference type="PROSITE-ProRule" id="PRU01360"/>
    </source>
</evidence>
<dbReference type="PANTHER" id="PTHR47234">
    <property type="match status" value="1"/>
</dbReference>
<dbReference type="RefSeq" id="WP_189513159.1">
    <property type="nucleotide sequence ID" value="NZ_BMXG01000006.1"/>
</dbReference>
<feature type="domain" description="TonB-dependent receptor plug" evidence="11">
    <location>
        <begin position="50"/>
        <end position="159"/>
    </location>
</feature>
<comment type="caution">
    <text evidence="12">The sequence shown here is derived from an EMBL/GenBank/DDBJ whole genome shotgun (WGS) entry which is preliminary data.</text>
</comment>
<keyword evidence="2 8" id="KW-0813">Transport</keyword>
<name>A0A8J3DBB0_9BACT</name>
<dbReference type="EMBL" id="BMXG01000006">
    <property type="protein sequence ID" value="GHB98371.1"/>
    <property type="molecule type" value="Genomic_DNA"/>
</dbReference>
<evidence type="ECO:0000256" key="2">
    <source>
        <dbReference type="ARBA" id="ARBA00022448"/>
    </source>
</evidence>
<dbReference type="Gene3D" id="2.40.170.20">
    <property type="entry name" value="TonB-dependent receptor, beta-barrel domain"/>
    <property type="match status" value="1"/>
</dbReference>
<feature type="domain" description="TonB-dependent receptor-like beta-barrel" evidence="10">
    <location>
        <begin position="360"/>
        <end position="862"/>
    </location>
</feature>
<dbReference type="Pfam" id="PF07715">
    <property type="entry name" value="Plug"/>
    <property type="match status" value="1"/>
</dbReference>
<dbReference type="PROSITE" id="PS52016">
    <property type="entry name" value="TONB_DEPENDENT_REC_3"/>
    <property type="match status" value="1"/>
</dbReference>
<evidence type="ECO:0000256" key="4">
    <source>
        <dbReference type="ARBA" id="ARBA00022692"/>
    </source>
</evidence>
<organism evidence="12 13">
    <name type="scientific">Cerasicoccus arenae</name>
    <dbReference type="NCBI Taxonomy" id="424488"/>
    <lineage>
        <taxon>Bacteria</taxon>
        <taxon>Pseudomonadati</taxon>
        <taxon>Verrucomicrobiota</taxon>
        <taxon>Opitutia</taxon>
        <taxon>Puniceicoccales</taxon>
        <taxon>Cerasicoccaceae</taxon>
        <taxon>Cerasicoccus</taxon>
    </lineage>
</organism>
<evidence type="ECO:0000256" key="7">
    <source>
        <dbReference type="ARBA" id="ARBA00023237"/>
    </source>
</evidence>
<sequence>MTTFTVGLLTATAQVVPEPIAEPALYELAPVYMTGSLFTPNEGDPNETFTTLKYEDLILMGNQMPIESLRMLPSFYGAMNTENDSNGGTGASSPNIHALGTLRTLNLINGRRAGGNSALGLDPGGFANLNLIPQAAIREIDILQETASTTYGSDAIGGVVNIGLDNRFQGVRLDGLYGNTTDGGGQLQQYSMIAGFNLDEDTHLTLLGSYFDQQVVWARDRDLSATTNFIPLGGTNRGSSTFPGRANFLFGGSNVNGVLAPGIPFPTTGADYVPYNQNTDALNYNNQAPDIPALRIASIFAAIEHNLTDQVTLYGEALFSYQNQANGLASAPWGAYPGTPIFTAAQNSPHNPVPAADLFSVTYRNFELGTLNTRFERNAFRLVGGARGLVDDRWEWDTAVLYTQTELTNEVSGIADARLLIPHINSGLFNPFARAVAGNNAGVPFNNYVALNAASVDAKDQFYENMFSYDAKVSGDLVKLPAGDLEGAFGLEYRYESIDATPDSLWASGQNLGGGGFTQNYSGQRNVAALFSEINIPLISPKQSITAVNRLDLSLGLRFENFSDTGNDPITGISAPNGYRNLSWKAAISLKPVESVTLRAAYSTGFRAPTLYESYAGEIYDYPILVDSTGATPPGTPIPTLVRGNPSLDPETSNNFSASAIWEPDFAEGLTLRASYYYIRVDDAIANGAQYTLDQNNPADVIRAGPNGPVVFVTSRFFNVSSLTTQGMDYEASYDRKLTEDIRMRLSMGVNQVISFEADVPGTGDVSFAGRYVDKRSNNLSPGAVPRWKGLASANLFVHQAMIGATVQYIGSYEDDPSFTLGGMNRTVESYTKVNLVAGYEFENTQYQLLNGTKIMVGVDNVFNTEPPFAAGAFADGYDTSLYSIENRFVYGSISKKF</sequence>